<evidence type="ECO:0000313" key="3">
    <source>
        <dbReference type="Proteomes" id="UP000823775"/>
    </source>
</evidence>
<feature type="transmembrane region" description="Helical" evidence="1">
    <location>
        <begin position="82"/>
        <end position="100"/>
    </location>
</feature>
<keyword evidence="3" id="KW-1185">Reference proteome</keyword>
<evidence type="ECO:0000256" key="1">
    <source>
        <dbReference type="SAM" id="Phobius"/>
    </source>
</evidence>
<keyword evidence="1" id="KW-0812">Transmembrane</keyword>
<feature type="transmembrane region" description="Helical" evidence="1">
    <location>
        <begin position="107"/>
        <end position="126"/>
    </location>
</feature>
<name>A0ABS8UTU6_DATST</name>
<dbReference type="EMBL" id="JACEIK010002513">
    <property type="protein sequence ID" value="MCD9637582.1"/>
    <property type="molecule type" value="Genomic_DNA"/>
</dbReference>
<evidence type="ECO:0000313" key="2">
    <source>
        <dbReference type="EMBL" id="MCD9637582.1"/>
    </source>
</evidence>
<proteinExistence type="predicted"/>
<organism evidence="2 3">
    <name type="scientific">Datura stramonium</name>
    <name type="common">Jimsonweed</name>
    <name type="synonym">Common thornapple</name>
    <dbReference type="NCBI Taxonomy" id="4076"/>
    <lineage>
        <taxon>Eukaryota</taxon>
        <taxon>Viridiplantae</taxon>
        <taxon>Streptophyta</taxon>
        <taxon>Embryophyta</taxon>
        <taxon>Tracheophyta</taxon>
        <taxon>Spermatophyta</taxon>
        <taxon>Magnoliopsida</taxon>
        <taxon>eudicotyledons</taxon>
        <taxon>Gunneridae</taxon>
        <taxon>Pentapetalae</taxon>
        <taxon>asterids</taxon>
        <taxon>lamiids</taxon>
        <taxon>Solanales</taxon>
        <taxon>Solanaceae</taxon>
        <taxon>Solanoideae</taxon>
        <taxon>Datureae</taxon>
        <taxon>Datura</taxon>
    </lineage>
</organism>
<dbReference type="Proteomes" id="UP000823775">
    <property type="component" value="Unassembled WGS sequence"/>
</dbReference>
<protein>
    <submittedName>
        <fullName evidence="2">Uncharacterized protein</fullName>
    </submittedName>
</protein>
<reference evidence="2 3" key="1">
    <citation type="journal article" date="2021" name="BMC Genomics">
        <title>Datura genome reveals duplications of psychoactive alkaloid biosynthetic genes and high mutation rate following tissue culture.</title>
        <authorList>
            <person name="Rajewski A."/>
            <person name="Carter-House D."/>
            <person name="Stajich J."/>
            <person name="Litt A."/>
        </authorList>
    </citation>
    <scope>NUCLEOTIDE SEQUENCE [LARGE SCALE GENOMIC DNA]</scope>
    <source>
        <strain evidence="2">AR-01</strain>
    </source>
</reference>
<accession>A0ABS8UTU6</accession>
<comment type="caution">
    <text evidence="2">The sequence shown here is derived from an EMBL/GenBank/DDBJ whole genome shotgun (WGS) entry which is preliminary data.</text>
</comment>
<keyword evidence="1" id="KW-1133">Transmembrane helix</keyword>
<keyword evidence="1" id="KW-0472">Membrane</keyword>
<sequence length="127" mass="14107">MPQCTRRRLPRAWDMATSRMPTRRKKARVAPSIARKDWRLAPGHAPILLLLHAVGCAKGHIAYANAQEEGPRRPAIARKDWLLAPGYAPILLLLHAAGCVEVLAPRVAGLAGVAVRYIYFFFLFNLS</sequence>
<gene>
    <name evidence="2" type="ORF">HAX54_020951</name>
</gene>